<dbReference type="AlphaFoldDB" id="A0AAD3T414"/>
<gene>
    <name evidence="2" type="ORF">Nepgr_024110</name>
</gene>
<dbReference type="Proteomes" id="UP001279734">
    <property type="component" value="Unassembled WGS sequence"/>
</dbReference>
<protein>
    <submittedName>
        <fullName evidence="2">Uncharacterized protein</fullName>
    </submittedName>
</protein>
<name>A0AAD3T414_NEPGR</name>
<reference evidence="2" key="1">
    <citation type="submission" date="2023-05" db="EMBL/GenBank/DDBJ databases">
        <title>Nepenthes gracilis genome sequencing.</title>
        <authorList>
            <person name="Fukushima K."/>
        </authorList>
    </citation>
    <scope>NUCLEOTIDE SEQUENCE</scope>
    <source>
        <strain evidence="2">SING2019-196</strain>
    </source>
</reference>
<sequence>MGLSGGGDRVRSPYALRANEDSAVCLPPPRVAFGSDSRATETPNDLTESSAGPFATAYPHTSSCHQMSLQPTWHNLVPSLSGPPDTEC</sequence>
<keyword evidence="3" id="KW-1185">Reference proteome</keyword>
<evidence type="ECO:0000313" key="3">
    <source>
        <dbReference type="Proteomes" id="UP001279734"/>
    </source>
</evidence>
<evidence type="ECO:0000313" key="2">
    <source>
        <dbReference type="EMBL" id="GMH22267.1"/>
    </source>
</evidence>
<dbReference type="EMBL" id="BSYO01000024">
    <property type="protein sequence ID" value="GMH22267.1"/>
    <property type="molecule type" value="Genomic_DNA"/>
</dbReference>
<proteinExistence type="predicted"/>
<feature type="compositionally biased region" description="Polar residues" evidence="1">
    <location>
        <begin position="40"/>
        <end position="50"/>
    </location>
</feature>
<feature type="region of interest" description="Disordered" evidence="1">
    <location>
        <begin position="1"/>
        <end position="54"/>
    </location>
</feature>
<accession>A0AAD3T414</accession>
<organism evidence="2 3">
    <name type="scientific">Nepenthes gracilis</name>
    <name type="common">Slender pitcher plant</name>
    <dbReference type="NCBI Taxonomy" id="150966"/>
    <lineage>
        <taxon>Eukaryota</taxon>
        <taxon>Viridiplantae</taxon>
        <taxon>Streptophyta</taxon>
        <taxon>Embryophyta</taxon>
        <taxon>Tracheophyta</taxon>
        <taxon>Spermatophyta</taxon>
        <taxon>Magnoliopsida</taxon>
        <taxon>eudicotyledons</taxon>
        <taxon>Gunneridae</taxon>
        <taxon>Pentapetalae</taxon>
        <taxon>Caryophyllales</taxon>
        <taxon>Nepenthaceae</taxon>
        <taxon>Nepenthes</taxon>
    </lineage>
</organism>
<evidence type="ECO:0000256" key="1">
    <source>
        <dbReference type="SAM" id="MobiDB-lite"/>
    </source>
</evidence>
<comment type="caution">
    <text evidence="2">The sequence shown here is derived from an EMBL/GenBank/DDBJ whole genome shotgun (WGS) entry which is preliminary data.</text>
</comment>